<evidence type="ECO:0000313" key="2">
    <source>
        <dbReference type="Proteomes" id="UP001597544"/>
    </source>
</evidence>
<proteinExistence type="predicted"/>
<gene>
    <name evidence="1" type="ORF">ACFSRY_18730</name>
</gene>
<organism evidence="1 2">
    <name type="scientific">Pontibacter locisalis</name>
    <dbReference type="NCBI Taxonomy" id="1719035"/>
    <lineage>
        <taxon>Bacteria</taxon>
        <taxon>Pseudomonadati</taxon>
        <taxon>Bacteroidota</taxon>
        <taxon>Cytophagia</taxon>
        <taxon>Cytophagales</taxon>
        <taxon>Hymenobacteraceae</taxon>
        <taxon>Pontibacter</taxon>
    </lineage>
</organism>
<keyword evidence="2" id="KW-1185">Reference proteome</keyword>
<sequence>MKILNLISGKYTPSEANEVLLKLVDIKINFHKIKNLKSQVKYEMPDAGSDARIKELMEIRAQIVSLIQEAVESNSDVEVESVLNIAIEGESYAVDHVQGKEVAYSNEA</sequence>
<dbReference type="EMBL" id="JBHULU010000027">
    <property type="protein sequence ID" value="MFD2515914.1"/>
    <property type="molecule type" value="Genomic_DNA"/>
</dbReference>
<comment type="caution">
    <text evidence="1">The sequence shown here is derived from an EMBL/GenBank/DDBJ whole genome shotgun (WGS) entry which is preliminary data.</text>
</comment>
<evidence type="ECO:0000313" key="1">
    <source>
        <dbReference type="EMBL" id="MFD2515914.1"/>
    </source>
</evidence>
<protein>
    <submittedName>
        <fullName evidence="1">Uncharacterized protein</fullName>
    </submittedName>
</protein>
<dbReference type="Proteomes" id="UP001597544">
    <property type="component" value="Unassembled WGS sequence"/>
</dbReference>
<dbReference type="RefSeq" id="WP_377511676.1">
    <property type="nucleotide sequence ID" value="NZ_JBHULU010000027.1"/>
</dbReference>
<reference evidence="2" key="1">
    <citation type="journal article" date="2019" name="Int. J. Syst. Evol. Microbiol.">
        <title>The Global Catalogue of Microorganisms (GCM) 10K type strain sequencing project: providing services to taxonomists for standard genome sequencing and annotation.</title>
        <authorList>
            <consortium name="The Broad Institute Genomics Platform"/>
            <consortium name="The Broad Institute Genome Sequencing Center for Infectious Disease"/>
            <person name="Wu L."/>
            <person name="Ma J."/>
        </authorList>
    </citation>
    <scope>NUCLEOTIDE SEQUENCE [LARGE SCALE GENOMIC DNA]</scope>
    <source>
        <strain evidence="2">KCTC 42498</strain>
    </source>
</reference>
<name>A0ABW5IT38_9BACT</name>
<accession>A0ABW5IT38</accession>